<dbReference type="EC" id="2.7.13.3" evidence="2"/>
<dbReference type="InterPro" id="IPR035965">
    <property type="entry name" value="PAS-like_dom_sf"/>
</dbReference>
<evidence type="ECO:0000256" key="7">
    <source>
        <dbReference type="PROSITE-ProRule" id="PRU00169"/>
    </source>
</evidence>
<feature type="domain" description="Response regulatory" evidence="10">
    <location>
        <begin position="460"/>
        <end position="579"/>
    </location>
</feature>
<gene>
    <name evidence="11" type="ORF">C3Y92_19400</name>
</gene>
<dbReference type="KEGG" id="dcb:C3Y92_19400"/>
<dbReference type="SUPFAM" id="SSF55874">
    <property type="entry name" value="ATPase domain of HSP90 chaperone/DNA topoisomerase II/histidine kinase"/>
    <property type="match status" value="1"/>
</dbReference>
<evidence type="ECO:0000313" key="11">
    <source>
        <dbReference type="EMBL" id="QAZ69288.1"/>
    </source>
</evidence>
<dbReference type="CDD" id="cd00130">
    <property type="entry name" value="PAS"/>
    <property type="match status" value="1"/>
</dbReference>
<dbReference type="FunFam" id="1.10.287.130:FF:000001">
    <property type="entry name" value="Two-component sensor histidine kinase"/>
    <property type="match status" value="1"/>
</dbReference>
<dbReference type="PROSITE" id="PS50109">
    <property type="entry name" value="HIS_KIN"/>
    <property type="match status" value="1"/>
</dbReference>
<dbReference type="Pfam" id="PF02518">
    <property type="entry name" value="HATPase_c"/>
    <property type="match status" value="1"/>
</dbReference>
<keyword evidence="12" id="KW-1185">Reference proteome</keyword>
<name>A0A4P6HUV4_9BACT</name>
<protein>
    <recommendedName>
        <fullName evidence="2">histidine kinase</fullName>
        <ecNumber evidence="2">2.7.13.3</ecNumber>
    </recommendedName>
</protein>
<dbReference type="Pfam" id="PF00072">
    <property type="entry name" value="Response_reg"/>
    <property type="match status" value="1"/>
</dbReference>
<dbReference type="SMART" id="SM00388">
    <property type="entry name" value="HisKA"/>
    <property type="match status" value="1"/>
</dbReference>
<dbReference type="InterPro" id="IPR003594">
    <property type="entry name" value="HATPase_dom"/>
</dbReference>
<dbReference type="InterPro" id="IPR011006">
    <property type="entry name" value="CheY-like_superfamily"/>
</dbReference>
<dbReference type="InterPro" id="IPR013656">
    <property type="entry name" value="PAS_4"/>
</dbReference>
<dbReference type="SUPFAM" id="SSF47384">
    <property type="entry name" value="Homodimeric domain of signal transducing histidine kinase"/>
    <property type="match status" value="1"/>
</dbReference>
<dbReference type="CDD" id="cd00082">
    <property type="entry name" value="HisKA"/>
    <property type="match status" value="1"/>
</dbReference>
<dbReference type="InterPro" id="IPR003661">
    <property type="entry name" value="HisK_dim/P_dom"/>
</dbReference>
<evidence type="ECO:0000313" key="12">
    <source>
        <dbReference type="Proteomes" id="UP000293296"/>
    </source>
</evidence>
<keyword evidence="3 7" id="KW-0597">Phosphoprotein</keyword>
<dbReference type="Gene3D" id="3.30.450.20">
    <property type="entry name" value="PAS domain"/>
    <property type="match status" value="1"/>
</dbReference>
<dbReference type="InterPro" id="IPR001789">
    <property type="entry name" value="Sig_transdc_resp-reg_receiver"/>
</dbReference>
<evidence type="ECO:0000256" key="2">
    <source>
        <dbReference type="ARBA" id="ARBA00012438"/>
    </source>
</evidence>
<feature type="region of interest" description="Disordered" evidence="8">
    <location>
        <begin position="1"/>
        <end position="47"/>
    </location>
</feature>
<dbReference type="SUPFAM" id="SSF52172">
    <property type="entry name" value="CheY-like"/>
    <property type="match status" value="1"/>
</dbReference>
<dbReference type="InterPro" id="IPR036097">
    <property type="entry name" value="HisK_dim/P_sf"/>
</dbReference>
<dbReference type="GO" id="GO:0000155">
    <property type="term" value="F:phosphorelay sensor kinase activity"/>
    <property type="evidence" value="ECO:0007669"/>
    <property type="project" value="InterPro"/>
</dbReference>
<dbReference type="PRINTS" id="PR00344">
    <property type="entry name" value="BCTRLSENSOR"/>
</dbReference>
<evidence type="ECO:0000256" key="1">
    <source>
        <dbReference type="ARBA" id="ARBA00000085"/>
    </source>
</evidence>
<accession>A0A4P6HUV4</accession>
<dbReference type="PANTHER" id="PTHR45339">
    <property type="entry name" value="HYBRID SIGNAL TRANSDUCTION HISTIDINE KINASE J"/>
    <property type="match status" value="1"/>
</dbReference>
<dbReference type="InterPro" id="IPR000014">
    <property type="entry name" value="PAS"/>
</dbReference>
<dbReference type="InterPro" id="IPR004358">
    <property type="entry name" value="Sig_transdc_His_kin-like_C"/>
</dbReference>
<keyword evidence="5 11" id="KW-0418">Kinase</keyword>
<dbReference type="EMBL" id="CP026538">
    <property type="protein sequence ID" value="QAZ69288.1"/>
    <property type="molecule type" value="Genomic_DNA"/>
</dbReference>
<dbReference type="Gene3D" id="3.40.50.2300">
    <property type="match status" value="1"/>
</dbReference>
<comment type="catalytic activity">
    <reaction evidence="1">
        <text>ATP + protein L-histidine = ADP + protein N-phospho-L-histidine.</text>
        <dbReference type="EC" id="2.7.13.3"/>
    </reaction>
</comment>
<dbReference type="SMART" id="SM00091">
    <property type="entry name" value="PAS"/>
    <property type="match status" value="1"/>
</dbReference>
<dbReference type="PROSITE" id="PS50110">
    <property type="entry name" value="RESPONSE_REGULATORY"/>
    <property type="match status" value="1"/>
</dbReference>
<evidence type="ECO:0000256" key="6">
    <source>
        <dbReference type="ARBA" id="ARBA00023012"/>
    </source>
</evidence>
<dbReference type="Pfam" id="PF00512">
    <property type="entry name" value="HisKA"/>
    <property type="match status" value="1"/>
</dbReference>
<evidence type="ECO:0000256" key="8">
    <source>
        <dbReference type="SAM" id="MobiDB-lite"/>
    </source>
</evidence>
<keyword evidence="6" id="KW-0902">Two-component regulatory system</keyword>
<feature type="domain" description="Histidine kinase" evidence="9">
    <location>
        <begin position="198"/>
        <end position="430"/>
    </location>
</feature>
<dbReference type="Proteomes" id="UP000293296">
    <property type="component" value="Chromosome"/>
</dbReference>
<dbReference type="OrthoDB" id="5290456at2"/>
<evidence type="ECO:0000259" key="9">
    <source>
        <dbReference type="PROSITE" id="PS50109"/>
    </source>
</evidence>
<dbReference type="SMART" id="SM00387">
    <property type="entry name" value="HATPase_c"/>
    <property type="match status" value="1"/>
</dbReference>
<organism evidence="11 12">
    <name type="scientific">Solidesulfovibrio carbinolicus</name>
    <dbReference type="NCBI Taxonomy" id="296842"/>
    <lineage>
        <taxon>Bacteria</taxon>
        <taxon>Pseudomonadati</taxon>
        <taxon>Thermodesulfobacteriota</taxon>
        <taxon>Desulfovibrionia</taxon>
        <taxon>Desulfovibrionales</taxon>
        <taxon>Desulfovibrionaceae</taxon>
        <taxon>Solidesulfovibrio</taxon>
    </lineage>
</organism>
<dbReference type="CDD" id="cd17546">
    <property type="entry name" value="REC_hyHK_CKI1_RcsC-like"/>
    <property type="match status" value="1"/>
</dbReference>
<evidence type="ECO:0000256" key="4">
    <source>
        <dbReference type="ARBA" id="ARBA00022679"/>
    </source>
</evidence>
<feature type="compositionally biased region" description="Polar residues" evidence="8">
    <location>
        <begin position="23"/>
        <end position="34"/>
    </location>
</feature>
<dbReference type="Gene3D" id="3.30.565.10">
    <property type="entry name" value="Histidine kinase-like ATPase, C-terminal domain"/>
    <property type="match status" value="1"/>
</dbReference>
<keyword evidence="4" id="KW-0808">Transferase</keyword>
<dbReference type="SUPFAM" id="SSF55785">
    <property type="entry name" value="PYP-like sensor domain (PAS domain)"/>
    <property type="match status" value="1"/>
</dbReference>
<sequence>MAGDETRAPDAAAGGQQEDGSPLESSCANQSSSRNPDEVASQAVAAQAPRPTLAQALREMETIFENALVGMVLARDNRFVKVNARGAELLGCPGEQLIGRTAEALFDAPEAYQAFVRQAYDDMRQHGLHVGEHQFLRPDGTRLILRTAARQISPGNAAEGVVWAFDDITDQKRLAEELLASKRAAEAASRAKTQFLANISHELRTPLNGILGIAQLLLDKGGDEETREYLSVIRQSAATLTNIVGELLDLSNVEAGRLRLAPREFELAAELTPLLRNFMAQSLPRSFEFSYFFDPGLPERIIGDANRIKQILINLVGNAFKYTRRGHVTVRVAPGGEAAGPGAEGFASPEGRARLRLVVEDTGIGIEPGRERSIFEPFGIGEDYLTKKYSGAGLGLAIARRLARMMGGDVTFVSELGRGSTFTVTLECGLPLPAQKPRRTRPARRGLESEKPAQPGGGLRILLAEDEPVNRIFTVRALQKLGHAVDAAADGREALAMLERGAYDLVLMDIQMPRLNGLEATRRIRSGQVEGVPPTMPVVALTAYAMEGDRQKGLEAGMDEYVTKPFEPAELTAAMERALAK</sequence>
<dbReference type="InterPro" id="IPR036890">
    <property type="entry name" value="HATPase_C_sf"/>
</dbReference>
<dbReference type="NCBIfam" id="TIGR00229">
    <property type="entry name" value="sensory_box"/>
    <property type="match status" value="1"/>
</dbReference>
<dbReference type="PANTHER" id="PTHR45339:SF3">
    <property type="entry name" value="HISTIDINE KINASE"/>
    <property type="match status" value="1"/>
</dbReference>
<proteinExistence type="predicted"/>
<feature type="region of interest" description="Disordered" evidence="8">
    <location>
        <begin position="433"/>
        <end position="459"/>
    </location>
</feature>
<evidence type="ECO:0000256" key="5">
    <source>
        <dbReference type="ARBA" id="ARBA00022777"/>
    </source>
</evidence>
<evidence type="ECO:0000256" key="3">
    <source>
        <dbReference type="ARBA" id="ARBA00022553"/>
    </source>
</evidence>
<dbReference type="Pfam" id="PF08448">
    <property type="entry name" value="PAS_4"/>
    <property type="match status" value="1"/>
</dbReference>
<dbReference type="Gene3D" id="1.10.287.130">
    <property type="match status" value="1"/>
</dbReference>
<dbReference type="SMART" id="SM00448">
    <property type="entry name" value="REC"/>
    <property type="match status" value="1"/>
</dbReference>
<feature type="modified residue" description="4-aspartylphosphate" evidence="7">
    <location>
        <position position="509"/>
    </location>
</feature>
<evidence type="ECO:0000259" key="10">
    <source>
        <dbReference type="PROSITE" id="PS50110"/>
    </source>
</evidence>
<dbReference type="CDD" id="cd16922">
    <property type="entry name" value="HATPase_EvgS-ArcB-TorS-like"/>
    <property type="match status" value="1"/>
</dbReference>
<reference evidence="11 12" key="1">
    <citation type="submission" date="2018-02" db="EMBL/GenBank/DDBJ databases">
        <title>Genome sequence of Desulfovibrio carbinolicus DSM 3852.</title>
        <authorList>
            <person name="Wilbanks E."/>
            <person name="Skennerton C.T."/>
            <person name="Orphan V.J."/>
        </authorList>
    </citation>
    <scope>NUCLEOTIDE SEQUENCE [LARGE SCALE GENOMIC DNA]</scope>
    <source>
        <strain evidence="11 12">DSM 3852</strain>
    </source>
</reference>
<dbReference type="AlphaFoldDB" id="A0A4P6HUV4"/>
<dbReference type="InterPro" id="IPR005467">
    <property type="entry name" value="His_kinase_dom"/>
</dbReference>